<accession>A0ACC0VBQ3</accession>
<name>A0ACC0VBQ3_9HYPO</name>
<proteinExistence type="predicted"/>
<protein>
    <submittedName>
        <fullName evidence="1">Uncharacterized protein</fullName>
    </submittedName>
</protein>
<keyword evidence="2" id="KW-1185">Reference proteome</keyword>
<dbReference type="EMBL" id="CM047940">
    <property type="protein sequence ID" value="KAI9903812.1"/>
    <property type="molecule type" value="Genomic_DNA"/>
</dbReference>
<sequence>MGVEKTITKEGTGVKPNPGQTITMQYTGWISKGNWEKGDQFDSSVGRGDFVCPIGVGKLIKGWDEAVVQMRVGESATLHITSDYGYGARGFPGAIPPNADLIFDVELKDTK</sequence>
<gene>
    <name evidence="1" type="ORF">N3K66_000341</name>
</gene>
<comment type="caution">
    <text evidence="1">The sequence shown here is derived from an EMBL/GenBank/DDBJ whole genome shotgun (WGS) entry which is preliminary data.</text>
</comment>
<evidence type="ECO:0000313" key="1">
    <source>
        <dbReference type="EMBL" id="KAI9903812.1"/>
    </source>
</evidence>
<reference evidence="1" key="1">
    <citation type="submission" date="2022-10" db="EMBL/GenBank/DDBJ databases">
        <title>Complete Genome of Trichothecium roseum strain YXFP-22015, a Plant Pathogen Isolated from Citrus.</title>
        <authorList>
            <person name="Wang Y."/>
            <person name="Zhu L."/>
        </authorList>
    </citation>
    <scope>NUCLEOTIDE SEQUENCE</scope>
    <source>
        <strain evidence="1">YXFP-22015</strain>
    </source>
</reference>
<dbReference type="Proteomes" id="UP001163324">
    <property type="component" value="Chromosome 1"/>
</dbReference>
<organism evidence="1 2">
    <name type="scientific">Trichothecium roseum</name>
    <dbReference type="NCBI Taxonomy" id="47278"/>
    <lineage>
        <taxon>Eukaryota</taxon>
        <taxon>Fungi</taxon>
        <taxon>Dikarya</taxon>
        <taxon>Ascomycota</taxon>
        <taxon>Pezizomycotina</taxon>
        <taxon>Sordariomycetes</taxon>
        <taxon>Hypocreomycetidae</taxon>
        <taxon>Hypocreales</taxon>
        <taxon>Hypocreales incertae sedis</taxon>
        <taxon>Trichothecium</taxon>
    </lineage>
</organism>
<evidence type="ECO:0000313" key="2">
    <source>
        <dbReference type="Proteomes" id="UP001163324"/>
    </source>
</evidence>